<name>A0A430AIE6_9ENTE</name>
<dbReference type="AlphaFoldDB" id="A0A430AIE6"/>
<feature type="domain" description="Glycosyltransferase 2-like" evidence="1">
    <location>
        <begin position="5"/>
        <end position="171"/>
    </location>
</feature>
<dbReference type="EMBL" id="NGJZ01000001">
    <property type="protein sequence ID" value="RSU07889.1"/>
    <property type="molecule type" value="Genomic_DNA"/>
</dbReference>
<evidence type="ECO:0000259" key="1">
    <source>
        <dbReference type="Pfam" id="PF00535"/>
    </source>
</evidence>
<gene>
    <name evidence="2" type="ORF">CBF30_01225</name>
</gene>
<keyword evidence="3" id="KW-1185">Reference proteome</keyword>
<dbReference type="InterPro" id="IPR001173">
    <property type="entry name" value="Glyco_trans_2-like"/>
</dbReference>
<dbReference type="InterPro" id="IPR050256">
    <property type="entry name" value="Glycosyltransferase_2"/>
</dbReference>
<protein>
    <submittedName>
        <fullName evidence="2">Glycosyl transferase family 2</fullName>
    </submittedName>
</protein>
<dbReference type="Gene3D" id="3.90.550.10">
    <property type="entry name" value="Spore Coat Polysaccharide Biosynthesis Protein SpsA, Chain A"/>
    <property type="match status" value="1"/>
</dbReference>
<dbReference type="Proteomes" id="UP000288669">
    <property type="component" value="Unassembled WGS sequence"/>
</dbReference>
<sequence length="240" mass="26969">MKVLVIIPAYNEEENIAKTVKDLEAFKDKKENPYTIDYVVVNDGSTDGTRKVLQENNINSINLIQNLGIGGAVQTGYRYALEHDYDVAIQFDGDGQHDAAYIPTIVDPIKNGECDFVIGSRFVKKGVSTFQSSAARRTGIQIISFFIKCVSGKKIYDVTSGFRAANKKVIAEFCHRYPVDFPEPESIVHLLKKKYNISEKPVNMRERECGESSIRAFKSVKYMFLVSLAVIVSGFMKEED</sequence>
<organism evidence="2 3">
    <name type="scientific">Vagococcus entomophilus</name>
    <dbReference type="NCBI Taxonomy" id="1160095"/>
    <lineage>
        <taxon>Bacteria</taxon>
        <taxon>Bacillati</taxon>
        <taxon>Bacillota</taxon>
        <taxon>Bacilli</taxon>
        <taxon>Lactobacillales</taxon>
        <taxon>Enterococcaceae</taxon>
        <taxon>Vagococcus</taxon>
    </lineage>
</organism>
<comment type="caution">
    <text evidence="2">The sequence shown here is derived from an EMBL/GenBank/DDBJ whole genome shotgun (WGS) entry which is preliminary data.</text>
</comment>
<dbReference type="GO" id="GO:0016740">
    <property type="term" value="F:transferase activity"/>
    <property type="evidence" value="ECO:0007669"/>
    <property type="project" value="UniProtKB-KW"/>
</dbReference>
<dbReference type="OrthoDB" id="9810303at2"/>
<reference evidence="2 3" key="1">
    <citation type="submission" date="2017-05" db="EMBL/GenBank/DDBJ databases">
        <title>Vagococcus spp. assemblies.</title>
        <authorList>
            <person name="Gulvik C.A."/>
        </authorList>
    </citation>
    <scope>NUCLEOTIDE SEQUENCE [LARGE SCALE GENOMIC DNA]</scope>
    <source>
        <strain evidence="2 3">DSM 24756</strain>
    </source>
</reference>
<dbReference type="InterPro" id="IPR029044">
    <property type="entry name" value="Nucleotide-diphossugar_trans"/>
</dbReference>
<dbReference type="RefSeq" id="WP_126821951.1">
    <property type="nucleotide sequence ID" value="NZ_JBHLWU010000001.1"/>
</dbReference>
<evidence type="ECO:0000313" key="2">
    <source>
        <dbReference type="EMBL" id="RSU07889.1"/>
    </source>
</evidence>
<dbReference type="CDD" id="cd04179">
    <property type="entry name" value="DPM_DPG-synthase_like"/>
    <property type="match status" value="1"/>
</dbReference>
<proteinExistence type="predicted"/>
<dbReference type="Pfam" id="PF00535">
    <property type="entry name" value="Glycos_transf_2"/>
    <property type="match status" value="1"/>
</dbReference>
<dbReference type="PANTHER" id="PTHR48090">
    <property type="entry name" value="UNDECAPRENYL-PHOSPHATE 4-DEOXY-4-FORMAMIDO-L-ARABINOSE TRANSFERASE-RELATED"/>
    <property type="match status" value="1"/>
</dbReference>
<dbReference type="SUPFAM" id="SSF53448">
    <property type="entry name" value="Nucleotide-diphospho-sugar transferases"/>
    <property type="match status" value="1"/>
</dbReference>
<keyword evidence="2" id="KW-0808">Transferase</keyword>
<dbReference type="PANTHER" id="PTHR48090:SF7">
    <property type="entry name" value="RFBJ PROTEIN"/>
    <property type="match status" value="1"/>
</dbReference>
<evidence type="ECO:0000313" key="3">
    <source>
        <dbReference type="Proteomes" id="UP000288669"/>
    </source>
</evidence>
<accession>A0A430AIE6</accession>